<organism evidence="2 3">
    <name type="scientific">Corchorus olitorius</name>
    <dbReference type="NCBI Taxonomy" id="93759"/>
    <lineage>
        <taxon>Eukaryota</taxon>
        <taxon>Viridiplantae</taxon>
        <taxon>Streptophyta</taxon>
        <taxon>Embryophyta</taxon>
        <taxon>Tracheophyta</taxon>
        <taxon>Spermatophyta</taxon>
        <taxon>Magnoliopsida</taxon>
        <taxon>eudicotyledons</taxon>
        <taxon>Gunneridae</taxon>
        <taxon>Pentapetalae</taxon>
        <taxon>rosids</taxon>
        <taxon>malvids</taxon>
        <taxon>Malvales</taxon>
        <taxon>Malvaceae</taxon>
        <taxon>Grewioideae</taxon>
        <taxon>Apeibeae</taxon>
        <taxon>Corchorus</taxon>
    </lineage>
</organism>
<gene>
    <name evidence="2" type="ORF">COLO4_33250</name>
</gene>
<proteinExistence type="predicted"/>
<dbReference type="InterPro" id="IPR004252">
    <property type="entry name" value="Probable_transposase_24"/>
</dbReference>
<dbReference type="Proteomes" id="UP000187203">
    <property type="component" value="Unassembled WGS sequence"/>
</dbReference>
<protein>
    <submittedName>
        <fullName evidence="2">Transposase, Ptta/En/Spm, plant</fullName>
    </submittedName>
</protein>
<feature type="region of interest" description="Disordered" evidence="1">
    <location>
        <begin position="270"/>
        <end position="294"/>
    </location>
</feature>
<keyword evidence="3" id="KW-1185">Reference proteome</keyword>
<sequence length="294" mass="33549">MDDRPVRDLMRSKIQENFNGAWPIFSKILEKDVKHMFEHWKAHFTYDDNYDEAIFKEFKDVGSKHLSKIFAIQRGKLHSPKPEWVLDWAWEEMKAYWRFDAFKKLSEINKNNRASKGGSAGYYGGSITIGAHVDLLTVKLKNPPEQDYLYRYLHSKEGVFPESEKIIQEAVKEAIQAAGDDQEDINRINKLAIWASVAKNSKEHTFGLGNLVKMIPKVCATPIMQKNTELQERVKQLEGEIAKDMLRDALAQIGCQHPQFPQFLAYTNIGQSSGSFEQPPSQPSGSQSGDRSSP</sequence>
<name>A0A1R3GVH6_9ROSI</name>
<dbReference type="OrthoDB" id="1412038at2759"/>
<accession>A0A1R3GVH6</accession>
<evidence type="ECO:0000313" key="2">
    <source>
        <dbReference type="EMBL" id="OMO62047.1"/>
    </source>
</evidence>
<evidence type="ECO:0000256" key="1">
    <source>
        <dbReference type="SAM" id="MobiDB-lite"/>
    </source>
</evidence>
<dbReference type="EMBL" id="AWUE01021497">
    <property type="protein sequence ID" value="OMO62047.1"/>
    <property type="molecule type" value="Genomic_DNA"/>
</dbReference>
<reference evidence="3" key="1">
    <citation type="submission" date="2013-09" db="EMBL/GenBank/DDBJ databases">
        <title>Corchorus olitorius genome sequencing.</title>
        <authorList>
            <person name="Alam M."/>
            <person name="Haque M.S."/>
            <person name="Islam M.S."/>
            <person name="Emdad E.M."/>
            <person name="Islam M.M."/>
            <person name="Ahmed B."/>
            <person name="Halim A."/>
            <person name="Hossen Q.M.M."/>
            <person name="Hossain M.Z."/>
            <person name="Ahmed R."/>
            <person name="Khan M.M."/>
            <person name="Islam R."/>
            <person name="Rashid M.M."/>
            <person name="Khan S.A."/>
            <person name="Rahman M.S."/>
            <person name="Alam M."/>
            <person name="Yahiya A.S."/>
            <person name="Khan M.S."/>
            <person name="Azam M.S."/>
            <person name="Haque T."/>
            <person name="Lashkar M.Z.H."/>
            <person name="Akhand A.I."/>
            <person name="Morshed G."/>
            <person name="Roy S."/>
            <person name="Uddin K.S."/>
            <person name="Rabeya T."/>
            <person name="Hossain A.S."/>
            <person name="Chowdhury A."/>
            <person name="Snigdha A.R."/>
            <person name="Mortoza M.S."/>
            <person name="Matin S.A."/>
            <person name="Hoque S.M.E."/>
            <person name="Islam M.K."/>
            <person name="Roy D.K."/>
            <person name="Haider R."/>
            <person name="Moosa M.M."/>
            <person name="Elias S.M."/>
            <person name="Hasan A.M."/>
            <person name="Jahan S."/>
            <person name="Shafiuddin M."/>
            <person name="Mahmood N."/>
            <person name="Shommy N.S."/>
        </authorList>
    </citation>
    <scope>NUCLEOTIDE SEQUENCE [LARGE SCALE GENOMIC DNA]</scope>
    <source>
        <strain evidence="3">cv. O-4</strain>
    </source>
</reference>
<comment type="caution">
    <text evidence="2">The sequence shown here is derived from an EMBL/GenBank/DDBJ whole genome shotgun (WGS) entry which is preliminary data.</text>
</comment>
<dbReference type="AlphaFoldDB" id="A0A1R3GVH6"/>
<dbReference type="Pfam" id="PF03004">
    <property type="entry name" value="Transposase_24"/>
    <property type="match status" value="1"/>
</dbReference>
<evidence type="ECO:0000313" key="3">
    <source>
        <dbReference type="Proteomes" id="UP000187203"/>
    </source>
</evidence>